<dbReference type="PANTHER" id="PTHR16517">
    <property type="entry name" value="TUBBY-RELATED"/>
    <property type="match status" value="1"/>
</dbReference>
<feature type="region of interest" description="Disordered" evidence="2">
    <location>
        <begin position="1"/>
        <end position="20"/>
    </location>
</feature>
<feature type="compositionally biased region" description="Basic and acidic residues" evidence="2">
    <location>
        <begin position="72"/>
        <end position="81"/>
    </location>
</feature>
<dbReference type="Pfam" id="PF01167">
    <property type="entry name" value="Tub"/>
    <property type="match status" value="1"/>
</dbReference>
<gene>
    <name evidence="4" type="ORF">Nepgr_005730</name>
</gene>
<dbReference type="Proteomes" id="UP001279734">
    <property type="component" value="Unassembled WGS sequence"/>
</dbReference>
<sequence length="417" mass="46266">MGGLKKSTIHRHSSHNSLRANVILTGTRHHRSSSEGSPFSEISIISSCNNDNNFMGNKVNRNQSTAKIKIQRAAESDEKENLVPSSSGSDAKSKERKLNLKERALKPSSLQLCMQLNEPNSGFGLKIWDPVDSEASNSVNIWDYSDSEAAPASSWSTLPNRALLCRPLPVDIGRCTCIIVKEASPEGFGFGTLYSLYTNEGQGRQNRKLAVAYHKRRNGRSVFVVAQNLKGALCSSDDGFLGAVKANLVGSRYNICEQVSSPSNPTKQTKQLQAVVAFMPTITTWTGSYRSMRVWIPKNQSVQPKNTIQIKHVKGLHEDWEGKTDKAHILQSKVPQYNKISKQYELDFRERGRGGLRIQTSVKNFQLTMEGNGKQTILQMGRVGKSTYLLDYRHPLAGFHAFCICLAAIDSKLCCTL</sequence>
<dbReference type="InterPro" id="IPR025659">
    <property type="entry name" value="Tubby-like_C"/>
</dbReference>
<protein>
    <recommendedName>
        <fullName evidence="3">Tubby C-terminal domain-containing protein</fullName>
    </recommendedName>
</protein>
<evidence type="ECO:0000256" key="1">
    <source>
        <dbReference type="ARBA" id="ARBA00007129"/>
    </source>
</evidence>
<dbReference type="AlphaFoldDB" id="A0AAD3S447"/>
<dbReference type="SUPFAM" id="SSF54518">
    <property type="entry name" value="Tubby C-terminal domain-like"/>
    <property type="match status" value="1"/>
</dbReference>
<keyword evidence="5" id="KW-1185">Reference proteome</keyword>
<evidence type="ECO:0000259" key="3">
    <source>
        <dbReference type="Pfam" id="PF01167"/>
    </source>
</evidence>
<organism evidence="4 5">
    <name type="scientific">Nepenthes gracilis</name>
    <name type="common">Slender pitcher plant</name>
    <dbReference type="NCBI Taxonomy" id="150966"/>
    <lineage>
        <taxon>Eukaryota</taxon>
        <taxon>Viridiplantae</taxon>
        <taxon>Streptophyta</taxon>
        <taxon>Embryophyta</taxon>
        <taxon>Tracheophyta</taxon>
        <taxon>Spermatophyta</taxon>
        <taxon>Magnoliopsida</taxon>
        <taxon>eudicotyledons</taxon>
        <taxon>Gunneridae</taxon>
        <taxon>Pentapetalae</taxon>
        <taxon>Caryophyllales</taxon>
        <taxon>Nepenthaceae</taxon>
        <taxon>Nepenthes</taxon>
    </lineage>
</organism>
<dbReference type="Gene3D" id="3.20.90.10">
    <property type="entry name" value="Tubby Protein, Chain A"/>
    <property type="match status" value="1"/>
</dbReference>
<evidence type="ECO:0000313" key="5">
    <source>
        <dbReference type="Proteomes" id="UP001279734"/>
    </source>
</evidence>
<dbReference type="PANTHER" id="PTHR16517:SF131">
    <property type="entry name" value="TUBBY-LIKE PROTEIN 8"/>
    <property type="match status" value="1"/>
</dbReference>
<comment type="caution">
    <text evidence="4">The sequence shown here is derived from an EMBL/GenBank/DDBJ whole genome shotgun (WGS) entry which is preliminary data.</text>
</comment>
<accession>A0AAD3S447</accession>
<evidence type="ECO:0000256" key="2">
    <source>
        <dbReference type="SAM" id="MobiDB-lite"/>
    </source>
</evidence>
<dbReference type="PRINTS" id="PR01573">
    <property type="entry name" value="SUPERTUBBY"/>
</dbReference>
<dbReference type="InterPro" id="IPR000007">
    <property type="entry name" value="Tubby_C"/>
</dbReference>
<comment type="similarity">
    <text evidence="1">Belongs to the TUB family.</text>
</comment>
<reference evidence="4" key="1">
    <citation type="submission" date="2023-05" db="EMBL/GenBank/DDBJ databases">
        <title>Nepenthes gracilis genome sequencing.</title>
        <authorList>
            <person name="Fukushima K."/>
        </authorList>
    </citation>
    <scope>NUCLEOTIDE SEQUENCE</scope>
    <source>
        <strain evidence="4">SING2019-196</strain>
    </source>
</reference>
<feature type="domain" description="Tubby C-terminal" evidence="3">
    <location>
        <begin position="164"/>
        <end position="411"/>
    </location>
</feature>
<proteinExistence type="inferred from homology"/>
<evidence type="ECO:0000313" key="4">
    <source>
        <dbReference type="EMBL" id="GMH03891.1"/>
    </source>
</evidence>
<feature type="region of interest" description="Disordered" evidence="2">
    <location>
        <begin position="72"/>
        <end position="96"/>
    </location>
</feature>
<name>A0AAD3S447_NEPGR</name>
<dbReference type="EMBL" id="BSYO01000004">
    <property type="protein sequence ID" value="GMH03891.1"/>
    <property type="molecule type" value="Genomic_DNA"/>
</dbReference>